<dbReference type="Proteomes" id="UP000335415">
    <property type="component" value="Unassembled WGS sequence"/>
</dbReference>
<reference evidence="2 3" key="1">
    <citation type="submission" date="2019-09" db="EMBL/GenBank/DDBJ databases">
        <authorList>
            <person name="Li Y."/>
        </authorList>
    </citation>
    <scope>NUCLEOTIDE SEQUENCE [LARGE SCALE GENOMIC DNA]</scope>
    <source>
        <strain evidence="2 3">L3-3HA</strain>
    </source>
</reference>
<sequence>MRIAILCGAAAALLLLAGCTTTKQPVSAAAQAVAFTDKQPGAECRLLGQVTGTQSNWLSGHNEGQSTRGAESDLRNNTVAMGGNVVYGVTTPSENFWSSFAPLDTKMQGQAYHCP</sequence>
<dbReference type="EMBL" id="VYKJ01000020">
    <property type="protein sequence ID" value="KAA8995360.1"/>
    <property type="molecule type" value="Genomic_DNA"/>
</dbReference>
<organism evidence="2 3">
    <name type="scientific">Affinibrenneria salicis</name>
    <dbReference type="NCBI Taxonomy" id="2590031"/>
    <lineage>
        <taxon>Bacteria</taxon>
        <taxon>Pseudomonadati</taxon>
        <taxon>Pseudomonadota</taxon>
        <taxon>Gammaproteobacteria</taxon>
        <taxon>Enterobacterales</taxon>
        <taxon>Pectobacteriaceae</taxon>
        <taxon>Affinibrenneria</taxon>
    </lineage>
</organism>
<name>A0A5J5FQQ8_9GAMM</name>
<protein>
    <submittedName>
        <fullName evidence="2">DUF4156 domain-containing protein</fullName>
    </submittedName>
</protein>
<dbReference type="RefSeq" id="WP_150437587.1">
    <property type="nucleotide sequence ID" value="NZ_VYKJ01000020.1"/>
</dbReference>
<keyword evidence="1" id="KW-0732">Signal</keyword>
<dbReference type="InterPro" id="IPR025294">
    <property type="entry name" value="DUF4156"/>
</dbReference>
<feature type="signal peptide" evidence="1">
    <location>
        <begin position="1"/>
        <end position="28"/>
    </location>
</feature>
<dbReference type="Pfam" id="PF13698">
    <property type="entry name" value="DUF4156"/>
    <property type="match status" value="1"/>
</dbReference>
<comment type="caution">
    <text evidence="2">The sequence shown here is derived from an EMBL/GenBank/DDBJ whole genome shotgun (WGS) entry which is preliminary data.</text>
</comment>
<evidence type="ECO:0000313" key="2">
    <source>
        <dbReference type="EMBL" id="KAA8995360.1"/>
    </source>
</evidence>
<proteinExistence type="predicted"/>
<evidence type="ECO:0000256" key="1">
    <source>
        <dbReference type="SAM" id="SignalP"/>
    </source>
</evidence>
<dbReference type="PROSITE" id="PS51257">
    <property type="entry name" value="PROKAR_LIPOPROTEIN"/>
    <property type="match status" value="1"/>
</dbReference>
<keyword evidence="3" id="KW-1185">Reference proteome</keyword>
<dbReference type="AlphaFoldDB" id="A0A5J5FQQ8"/>
<evidence type="ECO:0000313" key="3">
    <source>
        <dbReference type="Proteomes" id="UP000335415"/>
    </source>
</evidence>
<accession>A0A5J5FQQ8</accession>
<gene>
    <name evidence="2" type="ORF">FJU30_24525</name>
</gene>
<dbReference type="OrthoDB" id="6415152at2"/>
<feature type="chain" id="PRO_5023943132" evidence="1">
    <location>
        <begin position="29"/>
        <end position="115"/>
    </location>
</feature>